<feature type="region of interest" description="Disordered" evidence="2">
    <location>
        <begin position="288"/>
        <end position="309"/>
    </location>
</feature>
<protein>
    <submittedName>
        <fullName evidence="3">Uncharacterized protein</fullName>
    </submittedName>
</protein>
<feature type="region of interest" description="Disordered" evidence="2">
    <location>
        <begin position="835"/>
        <end position="991"/>
    </location>
</feature>
<feature type="compositionally biased region" description="Low complexity" evidence="2">
    <location>
        <begin position="847"/>
        <end position="857"/>
    </location>
</feature>
<feature type="non-terminal residue" evidence="3">
    <location>
        <position position="1"/>
    </location>
</feature>
<feature type="compositionally biased region" description="Low complexity" evidence="2">
    <location>
        <begin position="96"/>
        <end position="106"/>
    </location>
</feature>
<dbReference type="Proteomes" id="UP001165090">
    <property type="component" value="Unassembled WGS sequence"/>
</dbReference>
<feature type="coiled-coil region" evidence="1">
    <location>
        <begin position="16"/>
        <end position="43"/>
    </location>
</feature>
<comment type="caution">
    <text evidence="3">The sequence shown here is derived from an EMBL/GenBank/DDBJ whole genome shotgun (WGS) entry which is preliminary data.</text>
</comment>
<feature type="region of interest" description="Disordered" evidence="2">
    <location>
        <begin position="642"/>
        <end position="764"/>
    </location>
</feature>
<gene>
    <name evidence="3" type="ORF">VaNZ11_003501</name>
</gene>
<keyword evidence="4" id="KW-1185">Reference proteome</keyword>
<reference evidence="3 4" key="1">
    <citation type="journal article" date="2023" name="IScience">
        <title>Expanded male sex-determining region conserved during the evolution of homothallism in the green alga Volvox.</title>
        <authorList>
            <person name="Yamamoto K."/>
            <person name="Matsuzaki R."/>
            <person name="Mahakham W."/>
            <person name="Heman W."/>
            <person name="Sekimoto H."/>
            <person name="Kawachi M."/>
            <person name="Minakuchi Y."/>
            <person name="Toyoda A."/>
            <person name="Nozaki H."/>
        </authorList>
    </citation>
    <scope>NUCLEOTIDE SEQUENCE [LARGE SCALE GENOMIC DNA]</scope>
    <source>
        <strain evidence="3 4">NIES-4468</strain>
    </source>
</reference>
<name>A0ABQ5RV64_9CHLO</name>
<keyword evidence="1" id="KW-0175">Coiled coil</keyword>
<feature type="region of interest" description="Disordered" evidence="2">
    <location>
        <begin position="87"/>
        <end position="134"/>
    </location>
</feature>
<evidence type="ECO:0000256" key="2">
    <source>
        <dbReference type="SAM" id="MobiDB-lite"/>
    </source>
</evidence>
<feature type="non-terminal residue" evidence="3">
    <location>
        <position position="1513"/>
    </location>
</feature>
<feature type="compositionally biased region" description="Gly residues" evidence="2">
    <location>
        <begin position="915"/>
        <end position="924"/>
    </location>
</feature>
<feature type="compositionally biased region" description="Low complexity" evidence="2">
    <location>
        <begin position="957"/>
        <end position="967"/>
    </location>
</feature>
<feature type="compositionally biased region" description="Gly residues" evidence="2">
    <location>
        <begin position="107"/>
        <end position="123"/>
    </location>
</feature>
<feature type="region of interest" description="Disordered" evidence="2">
    <location>
        <begin position="395"/>
        <end position="422"/>
    </location>
</feature>
<feature type="region of interest" description="Disordered" evidence="2">
    <location>
        <begin position="1197"/>
        <end position="1218"/>
    </location>
</feature>
<evidence type="ECO:0000313" key="3">
    <source>
        <dbReference type="EMBL" id="GLI61209.1"/>
    </source>
</evidence>
<feature type="region of interest" description="Disordered" evidence="2">
    <location>
        <begin position="1094"/>
        <end position="1149"/>
    </location>
</feature>
<accession>A0ABQ5RV64</accession>
<feature type="region of interest" description="Disordered" evidence="2">
    <location>
        <begin position="571"/>
        <end position="604"/>
    </location>
</feature>
<feature type="compositionally biased region" description="Gly residues" evidence="2">
    <location>
        <begin position="1132"/>
        <end position="1141"/>
    </location>
</feature>
<dbReference type="EMBL" id="BSDZ01000009">
    <property type="protein sequence ID" value="GLI61209.1"/>
    <property type="molecule type" value="Genomic_DNA"/>
</dbReference>
<feature type="region of interest" description="Disordered" evidence="2">
    <location>
        <begin position="1024"/>
        <end position="1051"/>
    </location>
</feature>
<feature type="compositionally biased region" description="Gly residues" evidence="2">
    <location>
        <begin position="290"/>
        <end position="305"/>
    </location>
</feature>
<sequence>IPPLDAILDGSGVRYYSKRTRQLTSLEKKLEAARDAFNTSRKEQGLVDQPKLFHRTGSPPARPIGTTAAATVSSAALRRELRRQALELTGPGGGSPATAGAPAAGGVSSGGGATSGSSGGGAAAGSTARSRSGRDLDFQRFADSLVGSGRGPVVMAKPYHTEARTYFNLSLLPTSVKGLAADSGLYYSPVATMRGVPGPAAKGLREDNKFRYFHSELATEREEREQAVQMEISERLFKAQEALGTHIQGLVARWGPGFLERLKAAAAAEAAGEADRSNRASGAIATSLSAGGGAGGGTGNAGSGGRQSPLKLHLSAGGMAVPTSAADAVYEFEHYRKKASCRPRRSSSPPPIGGTAGRLYGISDMRVSATTMERLSYLSSQLKVPVEQIMTLLRKPASPGDARTSSASKRSGGGGLGAPAAAAAVGGGGGSGAIVGMGGARQSRRIELQPARRSTSVANRDSSIAASAAVSGVGQGDALNAQVAALMADAAMAVVAEAGSVPVPAGTVVPGVQVHGSGGAAVGSGTEGLGEAISSSGAVTTVAARYESQKSKHRHIHLVVAAAVAERDEAEARAKARAQRQQQQGKQQQLRQQSQQSRQLHPDAVLVKAPSVALLTTRSGDAAAVPTVATATAEIAQSVTAEVQTRPVNRERNPAFLEVPTQPPSGATDTAVADGQEAGNLTDVQDSPARRLGSRMSATAASMHKKWSAFPSRRARSRATTSPTTSQSGSAIPSPVLPPRMTGEGDGGDGDGDAVGGGGDPAAAVMGSRPCSPIAYHHRSGLSYIALGNTMPVGPSLEGLQPVDPRQGELEAASRAALESLARRHGDSHRIIKTHHHQNFGGGGSRAGSASTASRPGTSGGMGERAGGQSQRRIRSRPSGTGTPSRNGGGGGGGTEQRRPTAGGMSTGRADDGGFDGGAGGGGVLRFSERGSGGDDDYDGVRVGSNESGGRRRNGRVRSGSSRQSARNGGGGGSTSVRRRGRTSPLSAHSHSIAGLSAVPVFGSGAPGSSGEEVIFATSAGGGNIAKQSQGRSSPSSQAGEGAAGGGNSVVNNGLRRLSDLAVSVGLHVGPNRSRRASSPRSSGSAGMLAPVLLDTSDDDSLNGAEAQGGEEGQEEDDAAVFGGRHMNEPWGGSGGGGGRLGSRPSTSASLNAGGGALQLSWGVAAGAGNAAGVAAAATAVPAVVAASTSRTAISTPIQLPSGQVDSPMSSGTPPPAPVAAVAAIGSPGTDVKLSGLLGRSAGAASYSPDQGLNPPSLSRHYKLAGARWNPTAPGALRPGYGIESDYVAGTYNPDLMERVATARDAAALTGEEVPVDYKSPVQAATGRSILPPPPLTQRQPLLAGVGAAGPPAALTTPPSSLQISLDLSLLTPAGRAAAANAKAAIAIADVLNPVTRALTNTAALATTNGSELPVPLQALADARGTSGGGSSSTAGRTTVQLPVSTMMAATTLAQQLVAAPRSSRMSPDATHRRTGAGNGSGGVCGGDAALSRLAAAGHREEERVVSRTMRPS</sequence>
<feature type="compositionally biased region" description="Low complexity" evidence="2">
    <location>
        <begin position="579"/>
        <end position="599"/>
    </location>
</feature>
<feature type="compositionally biased region" description="Basic residues" evidence="2">
    <location>
        <begin position="703"/>
        <end position="717"/>
    </location>
</feature>
<evidence type="ECO:0000256" key="1">
    <source>
        <dbReference type="SAM" id="Coils"/>
    </source>
</evidence>
<feature type="region of interest" description="Disordered" evidence="2">
    <location>
        <begin position="1459"/>
        <end position="1484"/>
    </location>
</feature>
<evidence type="ECO:0000313" key="4">
    <source>
        <dbReference type="Proteomes" id="UP001165090"/>
    </source>
</evidence>
<proteinExistence type="predicted"/>
<organism evidence="3 4">
    <name type="scientific">Volvox africanus</name>
    <dbReference type="NCBI Taxonomy" id="51714"/>
    <lineage>
        <taxon>Eukaryota</taxon>
        <taxon>Viridiplantae</taxon>
        <taxon>Chlorophyta</taxon>
        <taxon>core chlorophytes</taxon>
        <taxon>Chlorophyceae</taxon>
        <taxon>CS clade</taxon>
        <taxon>Chlamydomonadales</taxon>
        <taxon>Volvocaceae</taxon>
        <taxon>Volvox</taxon>
    </lineage>
</organism>
<feature type="compositionally biased region" description="Polar residues" evidence="2">
    <location>
        <begin position="1197"/>
        <end position="1212"/>
    </location>
</feature>